<feature type="domain" description="Transposase Helix-turn-helix" evidence="4">
    <location>
        <begin position="80"/>
        <end position="125"/>
    </location>
</feature>
<evidence type="ECO:0000256" key="2">
    <source>
        <dbReference type="ARBA" id="ARBA00022723"/>
    </source>
</evidence>
<keyword evidence="6" id="KW-1185">Reference proteome</keyword>
<dbReference type="InParanoid" id="A0A672FQU9"/>
<sequence>MLIQKVIKLTFFFAFQEETGCQRDIPGCVRSIFPKGDSQQSGLTLCFSLDMLPIDLRRPSASSLLVEASSTQEMTIQHHKKLILVLMKLCLTRTNSFLATLFGINGTTCSHIVNTWIPFLARELKSLVFWPDRISITNMLPKDLGAKYPLLQCTLDCTEVLIQRPRQVQAQTWCDYKKHNTAKYLVAIAPNGMISFLSKGSGGRTPDKHIVRESGFLDLVDPGDVILADRGFTVQVELLQRHAKLEIPPHSSGWEQQMADAVGKTKKIANACIHVERAIGRMKWFAILRNTVPISLVPIMDDIVLVGENYIGLHLFYPIHYLF</sequence>
<dbReference type="InterPro" id="IPR027805">
    <property type="entry name" value="Transposase_HTH_dom"/>
</dbReference>
<organism evidence="5 6">
    <name type="scientific">Salarias fasciatus</name>
    <name type="common">Jewelled blenny</name>
    <name type="synonym">Blennius fasciatus</name>
    <dbReference type="NCBI Taxonomy" id="181472"/>
    <lineage>
        <taxon>Eukaryota</taxon>
        <taxon>Metazoa</taxon>
        <taxon>Chordata</taxon>
        <taxon>Craniata</taxon>
        <taxon>Vertebrata</taxon>
        <taxon>Euteleostomi</taxon>
        <taxon>Actinopterygii</taxon>
        <taxon>Neopterygii</taxon>
        <taxon>Teleostei</taxon>
        <taxon>Neoteleostei</taxon>
        <taxon>Acanthomorphata</taxon>
        <taxon>Ovalentaria</taxon>
        <taxon>Blenniimorphae</taxon>
        <taxon>Blenniiformes</taxon>
        <taxon>Blennioidei</taxon>
        <taxon>Blenniidae</taxon>
        <taxon>Salariinae</taxon>
        <taxon>Salarias</taxon>
    </lineage>
</organism>
<evidence type="ECO:0000259" key="3">
    <source>
        <dbReference type="Pfam" id="PF13359"/>
    </source>
</evidence>
<dbReference type="Pfam" id="PF13359">
    <property type="entry name" value="DDE_Tnp_4"/>
    <property type="match status" value="1"/>
</dbReference>
<dbReference type="PANTHER" id="PTHR23080:SF63">
    <property type="entry name" value="TICK TRANSPOSON"/>
    <property type="match status" value="1"/>
</dbReference>
<dbReference type="OMA" id="IANACIH"/>
<dbReference type="AlphaFoldDB" id="A0A672FQU9"/>
<dbReference type="InterPro" id="IPR027806">
    <property type="entry name" value="HARBI1_dom"/>
</dbReference>
<feature type="domain" description="DDE Tnp4" evidence="3">
    <location>
        <begin position="155"/>
        <end position="306"/>
    </location>
</feature>
<reference evidence="5" key="2">
    <citation type="submission" date="2025-08" db="UniProtKB">
        <authorList>
            <consortium name="Ensembl"/>
        </authorList>
    </citation>
    <scope>IDENTIFICATION</scope>
</reference>
<name>A0A672FQU9_SALFA</name>
<dbReference type="GO" id="GO:0046872">
    <property type="term" value="F:metal ion binding"/>
    <property type="evidence" value="ECO:0007669"/>
    <property type="project" value="UniProtKB-KW"/>
</dbReference>
<reference evidence="5" key="1">
    <citation type="submission" date="2019-06" db="EMBL/GenBank/DDBJ databases">
        <authorList>
            <consortium name="Wellcome Sanger Institute Data Sharing"/>
        </authorList>
    </citation>
    <scope>NUCLEOTIDE SEQUENCE [LARGE SCALE GENOMIC DNA]</scope>
</reference>
<dbReference type="Ensembl" id="ENSSFAT00005008796.1">
    <property type="protein sequence ID" value="ENSSFAP00005008387.1"/>
    <property type="gene ID" value="ENSSFAG00005004896.1"/>
</dbReference>
<protein>
    <recommendedName>
        <fullName evidence="7">DDE Tnp4 domain-containing protein</fullName>
    </recommendedName>
</protein>
<dbReference type="Proteomes" id="UP000472267">
    <property type="component" value="Chromosome 11"/>
</dbReference>
<dbReference type="Pfam" id="PF13613">
    <property type="entry name" value="HTH_Tnp_4"/>
    <property type="match status" value="1"/>
</dbReference>
<accession>A0A672FQU9</accession>
<dbReference type="PANTHER" id="PTHR23080">
    <property type="entry name" value="THAP DOMAIN PROTEIN"/>
    <property type="match status" value="1"/>
</dbReference>
<evidence type="ECO:0000313" key="5">
    <source>
        <dbReference type="Ensembl" id="ENSSFAP00005008387.1"/>
    </source>
</evidence>
<evidence type="ECO:0000256" key="1">
    <source>
        <dbReference type="ARBA" id="ARBA00001968"/>
    </source>
</evidence>
<proteinExistence type="predicted"/>
<comment type="cofactor">
    <cofactor evidence="1">
        <name>a divalent metal cation</name>
        <dbReference type="ChEBI" id="CHEBI:60240"/>
    </cofactor>
</comment>
<evidence type="ECO:0008006" key="7">
    <source>
        <dbReference type="Google" id="ProtNLM"/>
    </source>
</evidence>
<keyword evidence="2" id="KW-0479">Metal-binding</keyword>
<evidence type="ECO:0000313" key="6">
    <source>
        <dbReference type="Proteomes" id="UP000472267"/>
    </source>
</evidence>
<evidence type="ECO:0000259" key="4">
    <source>
        <dbReference type="Pfam" id="PF13613"/>
    </source>
</evidence>
<reference evidence="5" key="3">
    <citation type="submission" date="2025-09" db="UniProtKB">
        <authorList>
            <consortium name="Ensembl"/>
        </authorList>
    </citation>
    <scope>IDENTIFICATION</scope>
</reference>